<name>A0A0J9E227_9RHOB</name>
<proteinExistence type="predicted"/>
<gene>
    <name evidence="1" type="ORF">AIOL_001736</name>
</gene>
<reference evidence="1 2" key="1">
    <citation type="submission" date="2015-06" db="EMBL/GenBank/DDBJ databases">
        <title>Draft genome sequence of an Alphaproteobacteria species associated to the Mediterranean sponge Oscarella lobularis.</title>
        <authorList>
            <person name="Jourda C."/>
            <person name="Santini S."/>
            <person name="Claverie J.-M."/>
        </authorList>
    </citation>
    <scope>NUCLEOTIDE SEQUENCE [LARGE SCALE GENOMIC DNA]</scope>
    <source>
        <strain evidence="1">IGS</strain>
    </source>
</reference>
<sequence>MSAAVWVKGGCGILKSLNFKGLIEDLGCCLFAGAAVG</sequence>
<dbReference type="Proteomes" id="UP000037178">
    <property type="component" value="Unassembled WGS sequence"/>
</dbReference>
<evidence type="ECO:0000313" key="2">
    <source>
        <dbReference type="Proteomes" id="UP000037178"/>
    </source>
</evidence>
<accession>A0A0J9E227</accession>
<dbReference type="EMBL" id="LFTY01000002">
    <property type="protein sequence ID" value="KMW56780.1"/>
    <property type="molecule type" value="Genomic_DNA"/>
</dbReference>
<comment type="caution">
    <text evidence="1">The sequence shown here is derived from an EMBL/GenBank/DDBJ whole genome shotgun (WGS) entry which is preliminary data.</text>
</comment>
<protein>
    <submittedName>
        <fullName evidence="1">Uncharacterized protein</fullName>
    </submittedName>
</protein>
<dbReference type="STRING" id="1675527.AIOL_001736"/>
<keyword evidence="2" id="KW-1185">Reference proteome</keyword>
<organism evidence="1 2">
    <name type="scientific">Candidatus Rhodobacter oscarellae</name>
    <dbReference type="NCBI Taxonomy" id="1675527"/>
    <lineage>
        <taxon>Bacteria</taxon>
        <taxon>Pseudomonadati</taxon>
        <taxon>Pseudomonadota</taxon>
        <taxon>Alphaproteobacteria</taxon>
        <taxon>Rhodobacterales</taxon>
        <taxon>Rhodobacter group</taxon>
        <taxon>Rhodobacter</taxon>
    </lineage>
</organism>
<dbReference type="AlphaFoldDB" id="A0A0J9E227"/>
<dbReference type="PATRIC" id="fig|1675527.3.peg.1830"/>
<evidence type="ECO:0000313" key="1">
    <source>
        <dbReference type="EMBL" id="KMW56780.1"/>
    </source>
</evidence>